<evidence type="ECO:0000256" key="4">
    <source>
        <dbReference type="ARBA" id="ARBA00022691"/>
    </source>
</evidence>
<dbReference type="PANTHER" id="PTHR46098:SF1">
    <property type="entry name" value="TRNA (CYTOSINE(38)-C(5))-METHYLTRANSFERASE"/>
    <property type="match status" value="1"/>
</dbReference>
<dbReference type="PROSITE" id="PS51679">
    <property type="entry name" value="SAM_MT_C5"/>
    <property type="match status" value="1"/>
</dbReference>
<dbReference type="GO" id="GO:0003886">
    <property type="term" value="F:DNA (cytosine-5-)-methyltransferase activity"/>
    <property type="evidence" value="ECO:0007669"/>
    <property type="project" value="UniProtKB-EC"/>
</dbReference>
<sequence length="239" mass="26933">MSLTFIDFFAGIGGFRLGMEEASHKCIGYVEWDKFARKSYEAIHNTRGEWTEHDINNIKTGAIPKADVWTFGFPCTDISIASGRATGLAGSRSGLFYKTIELLKSQKKEDKPKYLFIENVKNLFSVNGGWDFARILISLDEAGYDAEWFLLNTRDFSTAERPVPQNRERVFIIGHSRTKCTRKVFPIRRETAQNRIKVIGNTNSSGWRRGGELCDPMGLSPTITCKDAPKIVIPNQKAA</sequence>
<evidence type="ECO:0000256" key="5">
    <source>
        <dbReference type="ARBA" id="ARBA00022747"/>
    </source>
</evidence>
<dbReference type="NCBIfam" id="TIGR00675">
    <property type="entry name" value="dcm"/>
    <property type="match status" value="1"/>
</dbReference>
<gene>
    <name evidence="8" type="ORF">BJR07_29255</name>
</gene>
<proteinExistence type="inferred from homology"/>
<evidence type="ECO:0000256" key="7">
    <source>
        <dbReference type="RuleBase" id="RU000416"/>
    </source>
</evidence>
<dbReference type="AlphaFoldDB" id="A0A1Q4L4J3"/>
<evidence type="ECO:0000313" key="9">
    <source>
        <dbReference type="Proteomes" id="UP000186535"/>
    </source>
</evidence>
<keyword evidence="4 6" id="KW-0949">S-adenosyl-L-methionine</keyword>
<protein>
    <recommendedName>
        <fullName evidence="1">DNA (cytosine-5-)-methyltransferase</fullName>
        <ecNumber evidence="1">2.1.1.37</ecNumber>
    </recommendedName>
</protein>
<keyword evidence="2 6" id="KW-0489">Methyltransferase</keyword>
<evidence type="ECO:0000313" key="8">
    <source>
        <dbReference type="EMBL" id="OKA32022.1"/>
    </source>
</evidence>
<dbReference type="EMBL" id="MPON01000025">
    <property type="protein sequence ID" value="OKA32022.1"/>
    <property type="molecule type" value="Genomic_DNA"/>
</dbReference>
<dbReference type="SUPFAM" id="SSF53335">
    <property type="entry name" value="S-adenosyl-L-methionine-dependent methyltransferases"/>
    <property type="match status" value="1"/>
</dbReference>
<evidence type="ECO:0000256" key="3">
    <source>
        <dbReference type="ARBA" id="ARBA00022679"/>
    </source>
</evidence>
<keyword evidence="3 6" id="KW-0808">Transferase</keyword>
<comment type="caution">
    <text evidence="8">The sequence shown here is derived from an EMBL/GenBank/DDBJ whole genome shotgun (WGS) entry which is preliminary data.</text>
</comment>
<dbReference type="Gene3D" id="3.40.50.150">
    <property type="entry name" value="Vaccinia Virus protein VP39"/>
    <property type="match status" value="1"/>
</dbReference>
<dbReference type="InterPro" id="IPR001525">
    <property type="entry name" value="C5_MeTfrase"/>
</dbReference>
<dbReference type="RefSeq" id="WP_000059701.1">
    <property type="nucleotide sequence ID" value="NZ_MPOM01000030.1"/>
</dbReference>
<accession>A0A1Q4L4J3</accession>
<dbReference type="GO" id="GO:0032259">
    <property type="term" value="P:methylation"/>
    <property type="evidence" value="ECO:0007669"/>
    <property type="project" value="UniProtKB-KW"/>
</dbReference>
<dbReference type="InterPro" id="IPR050750">
    <property type="entry name" value="C5-MTase"/>
</dbReference>
<feature type="active site" evidence="6">
    <location>
        <position position="75"/>
    </location>
</feature>
<dbReference type="GO" id="GO:0009307">
    <property type="term" value="P:DNA restriction-modification system"/>
    <property type="evidence" value="ECO:0007669"/>
    <property type="project" value="UniProtKB-KW"/>
</dbReference>
<evidence type="ECO:0000256" key="2">
    <source>
        <dbReference type="ARBA" id="ARBA00022603"/>
    </source>
</evidence>
<dbReference type="PRINTS" id="PR00105">
    <property type="entry name" value="C5METTRFRASE"/>
</dbReference>
<dbReference type="Proteomes" id="UP000186535">
    <property type="component" value="Unassembled WGS sequence"/>
</dbReference>
<dbReference type="EC" id="2.1.1.37" evidence="1"/>
<comment type="similarity">
    <text evidence="6 7">Belongs to the class I-like SAM-binding methyltransferase superfamily. C5-methyltransferase family.</text>
</comment>
<dbReference type="Pfam" id="PF00145">
    <property type="entry name" value="DNA_methylase"/>
    <property type="match status" value="1"/>
</dbReference>
<evidence type="ECO:0000256" key="1">
    <source>
        <dbReference type="ARBA" id="ARBA00011975"/>
    </source>
</evidence>
<reference evidence="8 9" key="1">
    <citation type="submission" date="2016-11" db="EMBL/GenBank/DDBJ databases">
        <title>Identification of Bacillus cereus isolated from egg-white.</title>
        <authorList>
            <person name="Soni A."/>
            <person name="Oey I."/>
            <person name="Silcock P."/>
            <person name="Bremer P."/>
        </authorList>
    </citation>
    <scope>NUCLEOTIDE SEQUENCE [LARGE SCALE GENOMIC DNA]</scope>
    <source>
        <strain evidence="8 9">NZAS03</strain>
    </source>
</reference>
<evidence type="ECO:0000256" key="6">
    <source>
        <dbReference type="PROSITE-ProRule" id="PRU01016"/>
    </source>
</evidence>
<dbReference type="InterPro" id="IPR029063">
    <property type="entry name" value="SAM-dependent_MTases_sf"/>
</dbReference>
<organism evidence="8 9">
    <name type="scientific">Bacillus cereus</name>
    <dbReference type="NCBI Taxonomy" id="1396"/>
    <lineage>
        <taxon>Bacteria</taxon>
        <taxon>Bacillati</taxon>
        <taxon>Bacillota</taxon>
        <taxon>Bacilli</taxon>
        <taxon>Bacillales</taxon>
        <taxon>Bacillaceae</taxon>
        <taxon>Bacillus</taxon>
        <taxon>Bacillus cereus group</taxon>
    </lineage>
</organism>
<name>A0A1Q4L4J3_BACCE</name>
<keyword evidence="5" id="KW-0680">Restriction system</keyword>
<dbReference type="PANTHER" id="PTHR46098">
    <property type="entry name" value="TRNA (CYTOSINE(38)-C(5))-METHYLTRANSFERASE"/>
    <property type="match status" value="1"/>
</dbReference>